<dbReference type="EMBL" id="FWWV01000033">
    <property type="protein sequence ID" value="SMB87345.1"/>
    <property type="molecule type" value="Genomic_DNA"/>
</dbReference>
<evidence type="ECO:0000313" key="3">
    <source>
        <dbReference type="EMBL" id="SMB87345.1"/>
    </source>
</evidence>
<keyword evidence="2" id="KW-1133">Transmembrane helix</keyword>
<keyword evidence="4" id="KW-1185">Reference proteome</keyword>
<keyword evidence="1" id="KW-0175">Coiled coil</keyword>
<evidence type="ECO:0008006" key="5">
    <source>
        <dbReference type="Google" id="ProtNLM"/>
    </source>
</evidence>
<feature type="transmembrane region" description="Helical" evidence="2">
    <location>
        <begin position="113"/>
        <end position="136"/>
    </location>
</feature>
<dbReference type="Proteomes" id="UP000192408">
    <property type="component" value="Unassembled WGS sequence"/>
</dbReference>
<dbReference type="RefSeq" id="WP_084257504.1">
    <property type="nucleotide sequence ID" value="NZ_FWWV01000033.1"/>
</dbReference>
<sequence>MSETFSDLYIEVSMETAQLLQGATSADIALNKINESAKSASAGIHAAEKQAQKLSAELTKVAATTKNTGRAFGSMRGVIQGVGYQIQDVAVQAQMGTNAFVIMGQQGSQMLSLFGPMGAIAGMLLAIGGAMGTALLPNLFDSTSATDKLKDAQKKLGEVITENDGGILSLSDKMVKLAQRSEQAAKAKIAATMAESKQAIDAAGQAISEAMDDFDSFFSFLGGNSVASVSNAIAELEKYEKTGRNAAEAVRDLGGTYAGSIAEINNLTDVTSKMSEQLGITTTEAIGLLKQLSEFEKNKSPETMHSLAAALSVLSERYDNANPKLNELTGTVNSNAFAAMEAKDALDLMRKALADLAGIAVESEAALSGNLAKIEKITEAAREQAVTIGMTAREKAKYAAVTLGATKADLESIDASFDKIEAYKAEEEAAKQKREADKKAAREAESAAKKAAAEAKAAAKRDAQAKQQVIDQINKLSDQYEVAVLRQEGFHRQATILAAKQNAGAAATQAQVNAIGDLAAKMYDLTNTTRNFNALQAEISPTVALDQQHQVRMQQLDEYVIAYPAKIEEAEAVRAAIEEQYRQQRLEAQWDEWKQSSAGAEMFGNALEAVQSTASNQITGLLAGTTTLRDAFKSLSMTLLNSVVSSLIEVGMAQVKSMIIGRAAASAATAAQMAQAAALSAAFAPAAAMVSLATQGANAIPAQAGMASTTALAQTMSITGRKNGGPISANAMYRVGENNQPEIFKASNGSQYMIPGNSGRVFSNKDVTSNRGGNGGGSVTVIVNQTNHFGDQDSRGGDQQLAAKITDMIKGEVTNQIADQMRDGGMLAR</sequence>
<evidence type="ECO:0000256" key="1">
    <source>
        <dbReference type="SAM" id="Coils"/>
    </source>
</evidence>
<organism evidence="3 4">
    <name type="scientific">Pasteurella testudinis DSM 23072</name>
    <dbReference type="NCBI Taxonomy" id="1122938"/>
    <lineage>
        <taxon>Bacteria</taxon>
        <taxon>Pseudomonadati</taxon>
        <taxon>Pseudomonadota</taxon>
        <taxon>Gammaproteobacteria</taxon>
        <taxon>Pasteurellales</taxon>
        <taxon>Pasteurellaceae</taxon>
        <taxon>Pasteurella</taxon>
    </lineage>
</organism>
<accession>A0A1W1V1Z8</accession>
<feature type="coiled-coil region" evidence="1">
    <location>
        <begin position="420"/>
        <end position="461"/>
    </location>
</feature>
<feature type="coiled-coil region" evidence="1">
    <location>
        <begin position="37"/>
        <end position="64"/>
    </location>
</feature>
<proteinExistence type="predicted"/>
<keyword evidence="2" id="KW-0812">Transmembrane</keyword>
<evidence type="ECO:0000256" key="2">
    <source>
        <dbReference type="SAM" id="Phobius"/>
    </source>
</evidence>
<dbReference type="AlphaFoldDB" id="A0A1W1V1Z8"/>
<evidence type="ECO:0000313" key="4">
    <source>
        <dbReference type="Proteomes" id="UP000192408"/>
    </source>
</evidence>
<protein>
    <recommendedName>
        <fullName evidence="5">Phage-related minor tail protein</fullName>
    </recommendedName>
</protein>
<dbReference type="STRING" id="1122938.SAMN05660772_02723"/>
<keyword evidence="2" id="KW-0472">Membrane</keyword>
<name>A0A1W1V1Z8_9PAST</name>
<reference evidence="4" key="1">
    <citation type="submission" date="2017-04" db="EMBL/GenBank/DDBJ databases">
        <authorList>
            <person name="Varghese N."/>
            <person name="Submissions S."/>
        </authorList>
    </citation>
    <scope>NUCLEOTIDE SEQUENCE [LARGE SCALE GENOMIC DNA]</scope>
    <source>
        <strain evidence="4">DSM 23072</strain>
    </source>
</reference>
<gene>
    <name evidence="3" type="ORF">SAMN05660772_02723</name>
</gene>